<evidence type="ECO:0000313" key="2">
    <source>
        <dbReference type="Proteomes" id="UP001141434"/>
    </source>
</evidence>
<reference evidence="1" key="2">
    <citation type="journal article" date="2023" name="IMA Fungus">
        <title>Comparative genomic study of the Penicillium genus elucidates a diverse pangenome and 15 lateral gene transfer events.</title>
        <authorList>
            <person name="Petersen C."/>
            <person name="Sorensen T."/>
            <person name="Nielsen M.R."/>
            <person name="Sondergaard T.E."/>
            <person name="Sorensen J.L."/>
            <person name="Fitzpatrick D.A."/>
            <person name="Frisvad J.C."/>
            <person name="Nielsen K.L."/>
        </authorList>
    </citation>
    <scope>NUCLEOTIDE SEQUENCE</scope>
    <source>
        <strain evidence="1">IBT 34128</strain>
    </source>
</reference>
<keyword evidence="2" id="KW-1185">Reference proteome</keyword>
<organism evidence="1 2">
    <name type="scientific">Penicillium alfredii</name>
    <dbReference type="NCBI Taxonomy" id="1506179"/>
    <lineage>
        <taxon>Eukaryota</taxon>
        <taxon>Fungi</taxon>
        <taxon>Dikarya</taxon>
        <taxon>Ascomycota</taxon>
        <taxon>Pezizomycotina</taxon>
        <taxon>Eurotiomycetes</taxon>
        <taxon>Eurotiomycetidae</taxon>
        <taxon>Eurotiales</taxon>
        <taxon>Aspergillaceae</taxon>
        <taxon>Penicillium</taxon>
    </lineage>
</organism>
<dbReference type="EMBL" id="JAPMSZ010000009">
    <property type="protein sequence ID" value="KAJ5092599.1"/>
    <property type="molecule type" value="Genomic_DNA"/>
</dbReference>
<dbReference type="OrthoDB" id="5371334at2759"/>
<proteinExistence type="predicted"/>
<reference evidence="1" key="1">
    <citation type="submission" date="2022-11" db="EMBL/GenBank/DDBJ databases">
        <authorList>
            <person name="Petersen C."/>
        </authorList>
    </citation>
    <scope>NUCLEOTIDE SEQUENCE</scope>
    <source>
        <strain evidence="1">IBT 34128</strain>
    </source>
</reference>
<sequence>MITSGIGADVDSAIDQDLKALVDTTTEQVTFDPALKDSLMLQTPGKELSDPEILKCSTRLNKPTPTAEFLDTNTKWLQYWNRYSHAVKVPFMYGISEFDVLLLSTQEALEKYRNAFPCSSRIECSMVPEAPHYIELSYQGRGWLARCCGFALECAG</sequence>
<dbReference type="AlphaFoldDB" id="A0A9W9F2Z5"/>
<dbReference type="RefSeq" id="XP_056510794.1">
    <property type="nucleotide sequence ID" value="XM_056657994.1"/>
</dbReference>
<comment type="caution">
    <text evidence="1">The sequence shown here is derived from an EMBL/GenBank/DDBJ whole genome shotgun (WGS) entry which is preliminary data.</text>
</comment>
<dbReference type="Proteomes" id="UP001141434">
    <property type="component" value="Unassembled WGS sequence"/>
</dbReference>
<accession>A0A9W9F2Z5</accession>
<protein>
    <submittedName>
        <fullName evidence="1">Uncharacterized protein</fullName>
    </submittedName>
</protein>
<evidence type="ECO:0000313" key="1">
    <source>
        <dbReference type="EMBL" id="KAJ5092599.1"/>
    </source>
</evidence>
<dbReference type="GeneID" id="81397163"/>
<gene>
    <name evidence="1" type="ORF">NUU61_007469</name>
</gene>
<name>A0A9W9F2Z5_9EURO</name>